<name>A0A420IUI5_9PEZI</name>
<protein>
    <submittedName>
        <fullName evidence="2">Uncharacterized protein</fullName>
    </submittedName>
</protein>
<evidence type="ECO:0000256" key="1">
    <source>
        <dbReference type="SAM" id="MobiDB-lite"/>
    </source>
</evidence>
<feature type="region of interest" description="Disordered" evidence="1">
    <location>
        <begin position="1"/>
        <end position="35"/>
    </location>
</feature>
<reference evidence="2 3" key="1">
    <citation type="journal article" date="2018" name="BMC Genomics">
        <title>Comparative genome analyses reveal sequence features reflecting distinct modes of host-adaptation between dicot and monocot powdery mildew.</title>
        <authorList>
            <person name="Wu Y."/>
            <person name="Ma X."/>
            <person name="Pan Z."/>
            <person name="Kale S.D."/>
            <person name="Song Y."/>
            <person name="King H."/>
            <person name="Zhang Q."/>
            <person name="Presley C."/>
            <person name="Deng X."/>
            <person name="Wei C.I."/>
            <person name="Xiao S."/>
        </authorList>
    </citation>
    <scope>NUCLEOTIDE SEQUENCE [LARGE SCALE GENOMIC DNA]</scope>
    <source>
        <strain evidence="2">UMSG1</strain>
    </source>
</reference>
<evidence type="ECO:0000313" key="3">
    <source>
        <dbReference type="Proteomes" id="UP000285326"/>
    </source>
</evidence>
<organism evidence="2 3">
    <name type="scientific">Golovinomyces cichoracearum</name>
    <dbReference type="NCBI Taxonomy" id="62708"/>
    <lineage>
        <taxon>Eukaryota</taxon>
        <taxon>Fungi</taxon>
        <taxon>Dikarya</taxon>
        <taxon>Ascomycota</taxon>
        <taxon>Pezizomycotina</taxon>
        <taxon>Leotiomycetes</taxon>
        <taxon>Erysiphales</taxon>
        <taxon>Erysiphaceae</taxon>
        <taxon>Golovinomyces</taxon>
    </lineage>
</organism>
<proteinExistence type="predicted"/>
<dbReference type="EMBL" id="MCBS01021362">
    <property type="protein sequence ID" value="RKF78203.1"/>
    <property type="molecule type" value="Genomic_DNA"/>
</dbReference>
<gene>
    <name evidence="2" type="ORF">GcM1_213029</name>
</gene>
<comment type="caution">
    <text evidence="2">The sequence shown here is derived from an EMBL/GenBank/DDBJ whole genome shotgun (WGS) entry which is preliminary data.</text>
</comment>
<evidence type="ECO:0000313" key="2">
    <source>
        <dbReference type="EMBL" id="RKF78203.1"/>
    </source>
</evidence>
<dbReference type="Proteomes" id="UP000285326">
    <property type="component" value="Unassembled WGS sequence"/>
</dbReference>
<sequence>MESMGLQNVESKKTPNSGQDFKGYNNQPRQNDSSSLNQYLSNLEKYLSAEYNEYRILDYKSHEFSHHLATLAKIYDNCSKYYEIGDKFDYKFDTFLTKCENADIPKEVLINPFSIILKDDALE</sequence>
<accession>A0A420IUI5</accession>
<dbReference type="AlphaFoldDB" id="A0A420IUI5"/>